<dbReference type="Proteomes" id="UP000269076">
    <property type="component" value="Chromosome"/>
</dbReference>
<dbReference type="AlphaFoldDB" id="A0A3G6N320"/>
<protein>
    <submittedName>
        <fullName evidence="1">Uncharacterized protein</fullName>
    </submittedName>
</protein>
<sequence>MKKSDIDMIEYLLDQNEVFYSKGLIGLDEYDENSMCLIERMEKMLSKLEKMKIKSLLIDEFTLPKFRLSMQTLKAVAN</sequence>
<name>A0A3G6N320_9FLAO</name>
<evidence type="ECO:0000313" key="1">
    <source>
        <dbReference type="EMBL" id="AZA60828.1"/>
    </source>
</evidence>
<evidence type="ECO:0000313" key="2">
    <source>
        <dbReference type="Proteomes" id="UP000269076"/>
    </source>
</evidence>
<reference evidence="1 2" key="1">
    <citation type="submission" date="2018-11" db="EMBL/GenBank/DDBJ databases">
        <title>Proposal to divide the Flavobacteriaceae and reorganize its genera based on Amino Acid Identity values calculated from whole genome sequences.</title>
        <authorList>
            <person name="Nicholson A.C."/>
            <person name="Gulvik C.A."/>
            <person name="Whitney A.M."/>
            <person name="Humrighouse B.W."/>
            <person name="Bell M."/>
            <person name="Holmes B."/>
            <person name="Steigerwalt A."/>
            <person name="Villarma A."/>
            <person name="Sheth M."/>
            <person name="Batra D."/>
            <person name="Pryor J."/>
            <person name="Bernardet J.-F."/>
            <person name="Hugo C."/>
            <person name="Kampfer P."/>
            <person name="Newman J."/>
            <person name="Mcquiston J.R."/>
        </authorList>
    </citation>
    <scope>NUCLEOTIDE SEQUENCE [LARGE SCALE GENOMIC DNA]</scope>
    <source>
        <strain evidence="1 2">G0211</strain>
    </source>
</reference>
<organism evidence="1 2">
    <name type="scientific">Chryseobacterium indoltheticum</name>
    <dbReference type="NCBI Taxonomy" id="254"/>
    <lineage>
        <taxon>Bacteria</taxon>
        <taxon>Pseudomonadati</taxon>
        <taxon>Bacteroidota</taxon>
        <taxon>Flavobacteriia</taxon>
        <taxon>Flavobacteriales</taxon>
        <taxon>Weeksellaceae</taxon>
        <taxon>Chryseobacterium group</taxon>
        <taxon>Chryseobacterium</taxon>
    </lineage>
</organism>
<dbReference type="EMBL" id="CP033928">
    <property type="protein sequence ID" value="AZA60828.1"/>
    <property type="molecule type" value="Genomic_DNA"/>
</dbReference>
<proteinExistence type="predicted"/>
<gene>
    <name evidence="1" type="ORF">EG340_07130</name>
</gene>
<accession>A0A3G6N320</accession>
<dbReference type="RefSeq" id="WP_123885760.1">
    <property type="nucleotide sequence ID" value="NZ_CP033928.1"/>
</dbReference>